<name>A0ACC3A4T6_9EURO</name>
<dbReference type="EMBL" id="JAPDRQ010000098">
    <property type="protein sequence ID" value="KAJ9655367.1"/>
    <property type="molecule type" value="Genomic_DNA"/>
</dbReference>
<sequence>MTTSSFSSLQTTWRTLYSQTLPQLARAKDPAQSKWPVTLDHCFARIILDNTIGKGATSDGGDTKWDNVITKPAIANMSETQLRRAVELGEEIKTGAVDLVELDEASLRARGKESKTQKKAKADAKGKKRKAEEDNTAPAQQQRSPKKLRKQDDGKTQSIISFAPSQNDKATEGEPKQLPSPTPETGPMKVNYPVDPSPEFFRTTLRHIVSSDITPFRKRLYTALLSVPRGEYTTYAALADFLGSAARAVGNGMRNNSFAPDVPCHRVLASDRTIGGFMGSWTKKGEKANDRITRKIGMLKEEGVRFDSVGRVKSPIWRGFKDLKAFEVELGEIA</sequence>
<comment type="caution">
    <text evidence="1">The sequence shown here is derived from an EMBL/GenBank/DDBJ whole genome shotgun (WGS) entry which is preliminary data.</text>
</comment>
<proteinExistence type="predicted"/>
<evidence type="ECO:0000313" key="1">
    <source>
        <dbReference type="EMBL" id="KAJ9655367.1"/>
    </source>
</evidence>
<dbReference type="Proteomes" id="UP001172386">
    <property type="component" value="Unassembled WGS sequence"/>
</dbReference>
<evidence type="ECO:0000313" key="2">
    <source>
        <dbReference type="Proteomes" id="UP001172386"/>
    </source>
</evidence>
<gene>
    <name evidence="1" type="ORF">H2198_005741</name>
</gene>
<accession>A0ACC3A4T6</accession>
<organism evidence="1 2">
    <name type="scientific">Neophaeococcomyces mojaviensis</name>
    <dbReference type="NCBI Taxonomy" id="3383035"/>
    <lineage>
        <taxon>Eukaryota</taxon>
        <taxon>Fungi</taxon>
        <taxon>Dikarya</taxon>
        <taxon>Ascomycota</taxon>
        <taxon>Pezizomycotina</taxon>
        <taxon>Eurotiomycetes</taxon>
        <taxon>Chaetothyriomycetidae</taxon>
        <taxon>Chaetothyriales</taxon>
        <taxon>Chaetothyriales incertae sedis</taxon>
        <taxon>Neophaeococcomyces</taxon>
    </lineage>
</organism>
<keyword evidence="2" id="KW-1185">Reference proteome</keyword>
<protein>
    <submittedName>
        <fullName evidence="1">Uncharacterized protein</fullName>
    </submittedName>
</protein>
<reference evidence="1" key="1">
    <citation type="submission" date="2022-10" db="EMBL/GenBank/DDBJ databases">
        <title>Culturing micro-colonial fungi from biological soil crusts in the Mojave desert and describing Neophaeococcomyces mojavensis, and introducing the new genera and species Taxawa tesnikishii.</title>
        <authorList>
            <person name="Kurbessoian T."/>
            <person name="Stajich J.E."/>
        </authorList>
    </citation>
    <scope>NUCLEOTIDE SEQUENCE</scope>
    <source>
        <strain evidence="1">JES_112</strain>
    </source>
</reference>